<keyword evidence="7" id="KW-1185">Reference proteome</keyword>
<comment type="similarity">
    <text evidence="2">Belongs to the NET family.</text>
</comment>
<dbReference type="PROSITE" id="PS51774">
    <property type="entry name" value="NAB"/>
    <property type="match status" value="1"/>
</dbReference>
<evidence type="ECO:0000313" key="6">
    <source>
        <dbReference type="EMBL" id="KAF3433251.1"/>
    </source>
</evidence>
<dbReference type="OrthoDB" id="1898513at2759"/>
<dbReference type="Pfam" id="PF07765">
    <property type="entry name" value="KIP1"/>
    <property type="match status" value="1"/>
</dbReference>
<name>A0A8K0DMM2_9ROSA</name>
<dbReference type="PANTHER" id="PTHR32258">
    <property type="entry name" value="PROTEIN NETWORKED 4A"/>
    <property type="match status" value="1"/>
</dbReference>
<feature type="region of interest" description="Disordered" evidence="4">
    <location>
        <begin position="126"/>
        <end position="176"/>
    </location>
</feature>
<proteinExistence type="inferred from homology"/>
<dbReference type="Proteomes" id="UP000796880">
    <property type="component" value="Unassembled WGS sequence"/>
</dbReference>
<dbReference type="InterPro" id="IPR051861">
    <property type="entry name" value="NET_actin-binding_domain"/>
</dbReference>
<dbReference type="Gene3D" id="1.10.287.1490">
    <property type="match status" value="1"/>
</dbReference>
<reference evidence="6" key="1">
    <citation type="submission" date="2020-03" db="EMBL/GenBank/DDBJ databases">
        <title>A high-quality chromosome-level genome assembly of a woody plant with both climbing and erect habits, Rhamnella rubrinervis.</title>
        <authorList>
            <person name="Lu Z."/>
            <person name="Yang Y."/>
            <person name="Zhu X."/>
            <person name="Sun Y."/>
        </authorList>
    </citation>
    <scope>NUCLEOTIDE SEQUENCE</scope>
    <source>
        <strain evidence="6">BYM</strain>
        <tissue evidence="6">Leaf</tissue>
    </source>
</reference>
<organism evidence="6 7">
    <name type="scientific">Rhamnella rubrinervis</name>
    <dbReference type="NCBI Taxonomy" id="2594499"/>
    <lineage>
        <taxon>Eukaryota</taxon>
        <taxon>Viridiplantae</taxon>
        <taxon>Streptophyta</taxon>
        <taxon>Embryophyta</taxon>
        <taxon>Tracheophyta</taxon>
        <taxon>Spermatophyta</taxon>
        <taxon>Magnoliopsida</taxon>
        <taxon>eudicotyledons</taxon>
        <taxon>Gunneridae</taxon>
        <taxon>Pentapetalae</taxon>
        <taxon>rosids</taxon>
        <taxon>fabids</taxon>
        <taxon>Rosales</taxon>
        <taxon>Rhamnaceae</taxon>
        <taxon>rhamnoid group</taxon>
        <taxon>Rhamneae</taxon>
        <taxon>Rhamnella</taxon>
    </lineage>
</organism>
<evidence type="ECO:0000259" key="5">
    <source>
        <dbReference type="PROSITE" id="PS51774"/>
    </source>
</evidence>
<dbReference type="EMBL" id="VOIH02000011">
    <property type="protein sequence ID" value="KAF3433251.1"/>
    <property type="molecule type" value="Genomic_DNA"/>
</dbReference>
<dbReference type="InterPro" id="IPR011684">
    <property type="entry name" value="NAB"/>
</dbReference>
<evidence type="ECO:0000256" key="4">
    <source>
        <dbReference type="SAM" id="MobiDB-lite"/>
    </source>
</evidence>
<feature type="coiled-coil region" evidence="3">
    <location>
        <begin position="200"/>
        <end position="279"/>
    </location>
</feature>
<sequence length="533" mass="61249">MPVVDMERTESKTSDFISPNSSKWLTENLHEMDKSVKRMLKLIEEDGDSLTERVQVSQRKLELIANVGEFHQMYQLLAERYDHLTKELCNSIPSLLQVQGLGNSQSSFDQDFPLLTPDVKQGVRKSGNKIVGLNTSPSSGGVGSDLSLKEGNESSSLSSTSDSESESFNSSFNSGPPMNIDSQVLQHKVFELETELLTVKDELRTREAELELEKRRVLELQKQIAELETHVSDTDNKVVMLVEELEVTKERLKGSAEGANQLQGQLEVAQEAIVMLEAQLDSERRYVFELQKSIERYTADISDRDHEVRELKLAVYDAQEKYSLEKAKMQSDILCMSKEQAYLSTRVKELEVKGKELEDRILLSEAEKLEMKRLHDAQEMTLQDEINRQKAELADRREHVEVLNKDFDRLKLDYDMLMAEKDGFSAKVQMLLANMSCQDNQIQEMERHLHQLNRRHEELAAGSENAQKLVDDLKLRVEELEDEVDRQNVLIADRAEEKREVIRQLCLSVDFYRSEYQVLREFVNHKGHLVIAS</sequence>
<evidence type="ECO:0000256" key="1">
    <source>
        <dbReference type="ARBA" id="ARBA00023054"/>
    </source>
</evidence>
<protein>
    <recommendedName>
        <fullName evidence="5">NAB domain-containing protein</fullName>
    </recommendedName>
</protein>
<feature type="coiled-coil region" evidence="3">
    <location>
        <begin position="400"/>
        <end position="497"/>
    </location>
</feature>
<feature type="compositionally biased region" description="Low complexity" evidence="4">
    <location>
        <begin position="153"/>
        <end position="174"/>
    </location>
</feature>
<evidence type="ECO:0000313" key="7">
    <source>
        <dbReference type="Proteomes" id="UP000796880"/>
    </source>
</evidence>
<gene>
    <name evidence="6" type="ORF">FNV43_RR24353</name>
</gene>
<comment type="caution">
    <text evidence="6">The sequence shown here is derived from an EMBL/GenBank/DDBJ whole genome shotgun (WGS) entry which is preliminary data.</text>
</comment>
<evidence type="ECO:0000256" key="2">
    <source>
        <dbReference type="ARBA" id="ARBA00038006"/>
    </source>
</evidence>
<dbReference type="PANTHER" id="PTHR32258:SF14">
    <property type="entry name" value="GB|AAF19561.1"/>
    <property type="match status" value="1"/>
</dbReference>
<dbReference type="GO" id="GO:0003779">
    <property type="term" value="F:actin binding"/>
    <property type="evidence" value="ECO:0007669"/>
    <property type="project" value="InterPro"/>
</dbReference>
<keyword evidence="1 3" id="KW-0175">Coiled coil</keyword>
<dbReference type="AlphaFoldDB" id="A0A8K0DMM2"/>
<accession>A0A8K0DMM2</accession>
<dbReference type="GO" id="GO:0005774">
    <property type="term" value="C:vacuolar membrane"/>
    <property type="evidence" value="ECO:0007669"/>
    <property type="project" value="TreeGrafter"/>
</dbReference>
<feature type="domain" description="NAB" evidence="5">
    <location>
        <begin position="9"/>
        <end position="88"/>
    </location>
</feature>
<evidence type="ECO:0000256" key="3">
    <source>
        <dbReference type="SAM" id="Coils"/>
    </source>
</evidence>